<dbReference type="PANTHER" id="PTHR11533:SF174">
    <property type="entry name" value="PUROMYCIN-SENSITIVE AMINOPEPTIDASE-RELATED"/>
    <property type="match status" value="1"/>
</dbReference>
<evidence type="ECO:0000256" key="1">
    <source>
        <dbReference type="ARBA" id="ARBA00000098"/>
    </source>
</evidence>
<dbReference type="AlphaFoldDB" id="A0A7V5Y070"/>
<keyword evidence="7" id="KW-0645">Protease</keyword>
<comment type="catalytic activity">
    <reaction evidence="1">
        <text>Release of an N-terminal amino acid, Xaa-|-Yaa- from a peptide, amide or arylamide. Xaa is preferably Ala, but may be most amino acids including Pro (slow action). When a terminal hydrophobic residue is followed by a prolyl residue, the two may be released as an intact Xaa-Pro dipeptide.</text>
        <dbReference type="EC" id="3.4.11.2"/>
    </reaction>
</comment>
<keyword evidence="9" id="KW-0378">Hydrolase</keyword>
<keyword evidence="8" id="KW-0479">Metal-binding</keyword>
<dbReference type="PANTHER" id="PTHR11533">
    <property type="entry name" value="PROTEASE M1 ZINC METALLOPROTEASE"/>
    <property type="match status" value="1"/>
</dbReference>
<dbReference type="GO" id="GO:0043171">
    <property type="term" value="P:peptide catabolic process"/>
    <property type="evidence" value="ECO:0007669"/>
    <property type="project" value="TreeGrafter"/>
</dbReference>
<evidence type="ECO:0000256" key="11">
    <source>
        <dbReference type="ARBA" id="ARBA00023049"/>
    </source>
</evidence>
<dbReference type="Gene3D" id="1.10.390.10">
    <property type="entry name" value="Neutral Protease Domain 2"/>
    <property type="match status" value="1"/>
</dbReference>
<keyword evidence="6" id="KW-0031">Aminopeptidase</keyword>
<dbReference type="InterPro" id="IPR045357">
    <property type="entry name" value="Aminopeptidase_N-like_N"/>
</dbReference>
<evidence type="ECO:0000256" key="5">
    <source>
        <dbReference type="ARBA" id="ARBA00015611"/>
    </source>
</evidence>
<dbReference type="PRINTS" id="PR00756">
    <property type="entry name" value="ALADIPTASE"/>
</dbReference>
<feature type="domain" description="Peptidase M1 membrane alanine aminopeptidase" evidence="12">
    <location>
        <begin position="258"/>
        <end position="456"/>
    </location>
</feature>
<dbReference type="GO" id="GO:0070006">
    <property type="term" value="F:metalloaminopeptidase activity"/>
    <property type="evidence" value="ECO:0007669"/>
    <property type="project" value="TreeGrafter"/>
</dbReference>
<comment type="cofactor">
    <cofactor evidence="2">
        <name>Zn(2+)</name>
        <dbReference type="ChEBI" id="CHEBI:29105"/>
    </cofactor>
</comment>
<evidence type="ECO:0000256" key="8">
    <source>
        <dbReference type="ARBA" id="ARBA00022723"/>
    </source>
</evidence>
<evidence type="ECO:0000256" key="10">
    <source>
        <dbReference type="ARBA" id="ARBA00022833"/>
    </source>
</evidence>
<evidence type="ECO:0000259" key="12">
    <source>
        <dbReference type="Pfam" id="PF01433"/>
    </source>
</evidence>
<dbReference type="GO" id="GO:0005737">
    <property type="term" value="C:cytoplasm"/>
    <property type="evidence" value="ECO:0007669"/>
    <property type="project" value="TreeGrafter"/>
</dbReference>
<dbReference type="SUPFAM" id="SSF63737">
    <property type="entry name" value="Leukotriene A4 hydrolase N-terminal domain"/>
    <property type="match status" value="1"/>
</dbReference>
<dbReference type="InterPro" id="IPR014782">
    <property type="entry name" value="Peptidase_M1_dom"/>
</dbReference>
<dbReference type="GO" id="GO:0016285">
    <property type="term" value="F:alanyl aminopeptidase activity"/>
    <property type="evidence" value="ECO:0007669"/>
    <property type="project" value="UniProtKB-EC"/>
</dbReference>
<evidence type="ECO:0000256" key="4">
    <source>
        <dbReference type="ARBA" id="ARBA00012564"/>
    </source>
</evidence>
<dbReference type="InterPro" id="IPR042097">
    <property type="entry name" value="Aminopeptidase_N-like_N_sf"/>
</dbReference>
<dbReference type="Pfam" id="PF17900">
    <property type="entry name" value="Peptidase_M1_N"/>
    <property type="match status" value="1"/>
</dbReference>
<dbReference type="EC" id="3.4.11.2" evidence="4"/>
<accession>A0A7V5Y070</accession>
<dbReference type="Gene3D" id="2.60.40.1730">
    <property type="entry name" value="tricorn interacting facor f3 domain"/>
    <property type="match status" value="1"/>
</dbReference>
<dbReference type="EMBL" id="DTHS01000025">
    <property type="protein sequence ID" value="HHR48805.1"/>
    <property type="molecule type" value="Genomic_DNA"/>
</dbReference>
<sequence>MVYFLIFSLFNQHFDGKFLRGEIVRLADSSYYYDIKKYSFFIFLPMDNGYFSCQEVITLKTNIQTDTLSFHFVNLVCDSVKLEGRNQNFYQENGYLKIQLDRSLMPNEEVDLVVYYHRESNASNLGFYFYRRSGNTLHNIAYTCTEPYDSKYWFACFDEPWEKAENGLFFAITCPDSYFACANGILDSVKESNNFKTYYWSHNYPIAPYLIHFACSRYATFSHWYHHSPNDSLEIKYFIWPEDSIRAINSFRNVPLMLSFFSDTNLYGRFPFEKYGMDAVYPFMWGGMEHQTMTTIHRSWVTSGSEGGIAHELSHQWWGDMVTCFTFADIWLNEGFATYSDALYSGFVNGINYFKNLMNQRAQYYFQEDATYRRPLYNPPLEHLFDYGHTYCKGSWILHMLRYLMGDTSFTQRGIFFRSLRVYRDSFAYKNANTEDLKRILTRVSGLDLERFFDQWIYQAGYPNYTIYYSYQGNEVNVTVGQNNGANAPETFVMPISFKFTFANGETTITVINDTNPQNYTFYLAAQPINIFFDPENWLLKQFRLVSLEEAKYKKLKLLNNLNLFVSQKQIDKDWEVYQLTGQKVKNKLKKGIYFLKVKGLKDYKKMVIVN</sequence>
<organism evidence="14">
    <name type="scientific">candidate division WOR-3 bacterium</name>
    <dbReference type="NCBI Taxonomy" id="2052148"/>
    <lineage>
        <taxon>Bacteria</taxon>
        <taxon>Bacteria division WOR-3</taxon>
    </lineage>
</organism>
<dbReference type="InterPro" id="IPR001930">
    <property type="entry name" value="Peptidase_M1"/>
</dbReference>
<dbReference type="GO" id="GO:0042277">
    <property type="term" value="F:peptide binding"/>
    <property type="evidence" value="ECO:0007669"/>
    <property type="project" value="TreeGrafter"/>
</dbReference>
<dbReference type="GO" id="GO:0006508">
    <property type="term" value="P:proteolysis"/>
    <property type="evidence" value="ECO:0007669"/>
    <property type="project" value="UniProtKB-KW"/>
</dbReference>
<gene>
    <name evidence="14" type="ORF">ENV79_04085</name>
</gene>
<dbReference type="InterPro" id="IPR027268">
    <property type="entry name" value="Peptidase_M4/M1_CTD_sf"/>
</dbReference>
<evidence type="ECO:0000256" key="6">
    <source>
        <dbReference type="ARBA" id="ARBA00022438"/>
    </source>
</evidence>
<keyword evidence="11" id="KW-0482">Metalloprotease</keyword>
<dbReference type="GO" id="GO:0008270">
    <property type="term" value="F:zinc ion binding"/>
    <property type="evidence" value="ECO:0007669"/>
    <property type="project" value="InterPro"/>
</dbReference>
<dbReference type="GO" id="GO:0005615">
    <property type="term" value="C:extracellular space"/>
    <property type="evidence" value="ECO:0007669"/>
    <property type="project" value="TreeGrafter"/>
</dbReference>
<evidence type="ECO:0000256" key="7">
    <source>
        <dbReference type="ARBA" id="ARBA00022670"/>
    </source>
</evidence>
<evidence type="ECO:0000313" key="14">
    <source>
        <dbReference type="EMBL" id="HHR48805.1"/>
    </source>
</evidence>
<reference evidence="14" key="1">
    <citation type="journal article" date="2020" name="mSystems">
        <title>Genome- and Community-Level Interaction Insights into Carbon Utilization and Element Cycling Functions of Hydrothermarchaeota in Hydrothermal Sediment.</title>
        <authorList>
            <person name="Zhou Z."/>
            <person name="Liu Y."/>
            <person name="Xu W."/>
            <person name="Pan J."/>
            <person name="Luo Z.H."/>
            <person name="Li M."/>
        </authorList>
    </citation>
    <scope>NUCLEOTIDE SEQUENCE [LARGE SCALE GENOMIC DNA]</scope>
    <source>
        <strain evidence="14">SpSt-791</strain>
    </source>
</reference>
<dbReference type="SUPFAM" id="SSF55486">
    <property type="entry name" value="Metalloproteases ('zincins'), catalytic domain"/>
    <property type="match status" value="1"/>
</dbReference>
<dbReference type="Pfam" id="PF01433">
    <property type="entry name" value="Peptidase_M1"/>
    <property type="match status" value="1"/>
</dbReference>
<dbReference type="CDD" id="cd09603">
    <property type="entry name" value="M1_APN_like"/>
    <property type="match status" value="1"/>
</dbReference>
<evidence type="ECO:0000256" key="2">
    <source>
        <dbReference type="ARBA" id="ARBA00001947"/>
    </source>
</evidence>
<name>A0A7V5Y070_UNCW3</name>
<evidence type="ECO:0000259" key="13">
    <source>
        <dbReference type="Pfam" id="PF17900"/>
    </source>
</evidence>
<dbReference type="GO" id="GO:0016020">
    <property type="term" value="C:membrane"/>
    <property type="evidence" value="ECO:0007669"/>
    <property type="project" value="TreeGrafter"/>
</dbReference>
<evidence type="ECO:0000256" key="9">
    <source>
        <dbReference type="ARBA" id="ARBA00022801"/>
    </source>
</evidence>
<keyword evidence="10" id="KW-0862">Zinc</keyword>
<feature type="domain" description="Aminopeptidase N-like N-terminal" evidence="13">
    <location>
        <begin position="38"/>
        <end position="210"/>
    </location>
</feature>
<comment type="caution">
    <text evidence="14">The sequence shown here is derived from an EMBL/GenBank/DDBJ whole genome shotgun (WGS) entry which is preliminary data.</text>
</comment>
<comment type="similarity">
    <text evidence="3">Belongs to the peptidase M1 family.</text>
</comment>
<evidence type="ECO:0000256" key="3">
    <source>
        <dbReference type="ARBA" id="ARBA00010136"/>
    </source>
</evidence>
<proteinExistence type="inferred from homology"/>
<protein>
    <recommendedName>
        <fullName evidence="5">Aminopeptidase N</fullName>
        <ecNumber evidence="4">3.4.11.2</ecNumber>
    </recommendedName>
</protein>
<dbReference type="InterPro" id="IPR050344">
    <property type="entry name" value="Peptidase_M1_aminopeptidases"/>
</dbReference>